<dbReference type="OrthoDB" id="9812065at2"/>
<dbReference type="GO" id="GO:0005975">
    <property type="term" value="P:carbohydrate metabolic process"/>
    <property type="evidence" value="ECO:0007669"/>
    <property type="project" value="InterPro"/>
</dbReference>
<dbReference type="Proteomes" id="UP000239663">
    <property type="component" value="Unassembled WGS sequence"/>
</dbReference>
<sequence>MKAKWVCICLVGGLCILPIRMAMSIDIPAGEATISVGVKKLDLSHSLVLAEKGGMAGVPLRLGDLSIEQIVKSWGEPSETSFEDGSYYAFYSSRQITIGYNRAGVFELRNEAPEVQELSTSVVLAELGLPAEIRQTKWETTFIYRTGKHELSILFDQEKDRALYQSVYSSKLKERGEYFLKIKGDSSALTEPAQNGMNKWRKEMEAFIQQNPLSISSNGLNRKQVALTFNDGPDQRVTEEILDILDEYNVQANFFFLGSQAAAYPQIVQEAYDNGHLIANHSYDHVPLANLTDEQIHNQIDESAREIKAIIGKAPAIFRPPYGEINGKMLPMLSENGTHTVIWSVDTLDWSVQTADEITGNVRRYVRGGDIILMHSNAQQKKTAEALPKILDYLLSSGYEMVKLDDMLGVDAYED</sequence>
<evidence type="ECO:0000313" key="3">
    <source>
        <dbReference type="Proteomes" id="UP000239663"/>
    </source>
</evidence>
<dbReference type="PROSITE" id="PS51677">
    <property type="entry name" value="NODB"/>
    <property type="match status" value="1"/>
</dbReference>
<reference evidence="2 3" key="1">
    <citation type="submission" date="2017-12" db="EMBL/GenBank/DDBJ databases">
        <title>Taxonomic description and draft genome of Pradoshia cofamensis Gen. nov., sp. nov., a thermotolerant bacillale isolated from anterior gut of earthworm Eisenia fetida.</title>
        <authorList>
            <person name="Saha T."/>
            <person name="Chakraborty R."/>
        </authorList>
    </citation>
    <scope>NUCLEOTIDE SEQUENCE [LARGE SCALE GENOMIC DNA]</scope>
    <source>
        <strain evidence="2 3">EAG3</strain>
    </source>
</reference>
<gene>
    <name evidence="2" type="ORF">CYL18_18485</name>
</gene>
<dbReference type="GO" id="GO:0016810">
    <property type="term" value="F:hydrolase activity, acting on carbon-nitrogen (but not peptide) bonds"/>
    <property type="evidence" value="ECO:0007669"/>
    <property type="project" value="InterPro"/>
</dbReference>
<dbReference type="SUPFAM" id="SSF88713">
    <property type="entry name" value="Glycoside hydrolase/deacetylase"/>
    <property type="match status" value="1"/>
</dbReference>
<proteinExistence type="predicted"/>
<accession>A0A2S7MVC5</accession>
<dbReference type="Pfam" id="PF14172">
    <property type="entry name" value="DUF4309"/>
    <property type="match status" value="1"/>
</dbReference>
<dbReference type="InterPro" id="IPR002509">
    <property type="entry name" value="NODB_dom"/>
</dbReference>
<protein>
    <recommendedName>
        <fullName evidence="1">NodB homology domain-containing protein</fullName>
    </recommendedName>
</protein>
<dbReference type="CDD" id="cd10917">
    <property type="entry name" value="CE4_NodB_like_6s_7s"/>
    <property type="match status" value="1"/>
</dbReference>
<name>A0A2S7MVC5_9BACI</name>
<dbReference type="PANTHER" id="PTHR10587">
    <property type="entry name" value="GLYCOSYL TRANSFERASE-RELATED"/>
    <property type="match status" value="1"/>
</dbReference>
<dbReference type="Gene3D" id="3.20.20.370">
    <property type="entry name" value="Glycoside hydrolase/deacetylase"/>
    <property type="match status" value="1"/>
</dbReference>
<dbReference type="Pfam" id="PF01522">
    <property type="entry name" value="Polysacc_deac_1"/>
    <property type="match status" value="1"/>
</dbReference>
<dbReference type="EMBL" id="PKOZ01000026">
    <property type="protein sequence ID" value="PQD93716.1"/>
    <property type="molecule type" value="Genomic_DNA"/>
</dbReference>
<comment type="caution">
    <text evidence="2">The sequence shown here is derived from an EMBL/GenBank/DDBJ whole genome shotgun (WGS) entry which is preliminary data.</text>
</comment>
<feature type="domain" description="NodB homology" evidence="1">
    <location>
        <begin position="223"/>
        <end position="402"/>
    </location>
</feature>
<evidence type="ECO:0000259" key="1">
    <source>
        <dbReference type="PROSITE" id="PS51677"/>
    </source>
</evidence>
<evidence type="ECO:0000313" key="2">
    <source>
        <dbReference type="EMBL" id="PQD93716.1"/>
    </source>
</evidence>
<dbReference type="RefSeq" id="WP_104850938.1">
    <property type="nucleotide sequence ID" value="NZ_PKOZ01000026.1"/>
</dbReference>
<keyword evidence="3" id="KW-1185">Reference proteome</keyword>
<dbReference type="AlphaFoldDB" id="A0A2S7MVC5"/>
<organism evidence="2 3">
    <name type="scientific">Pradoshia eiseniae</name>
    <dbReference type="NCBI Taxonomy" id="2064768"/>
    <lineage>
        <taxon>Bacteria</taxon>
        <taxon>Bacillati</taxon>
        <taxon>Bacillota</taxon>
        <taxon>Bacilli</taxon>
        <taxon>Bacillales</taxon>
        <taxon>Bacillaceae</taxon>
        <taxon>Pradoshia</taxon>
    </lineage>
</organism>
<dbReference type="InterPro" id="IPR050248">
    <property type="entry name" value="Polysacc_deacetylase_ArnD"/>
</dbReference>
<dbReference type="InterPro" id="IPR011330">
    <property type="entry name" value="Glyco_hydro/deAcase_b/a-brl"/>
</dbReference>
<dbReference type="InterPro" id="IPR025453">
    <property type="entry name" value="DUF4309"/>
</dbReference>